<evidence type="ECO:0000313" key="1">
    <source>
        <dbReference type="EMBL" id="PWZ14055.1"/>
    </source>
</evidence>
<proteinExistence type="predicted"/>
<dbReference type="EMBL" id="NCVQ01000008">
    <property type="protein sequence ID" value="PWZ14055.1"/>
    <property type="molecule type" value="Genomic_DNA"/>
</dbReference>
<gene>
    <name evidence="1" type="ORF">Zm00014a_017555</name>
</gene>
<dbReference type="AlphaFoldDB" id="A0A3L6DZM3"/>
<reference evidence="1 2" key="1">
    <citation type="journal article" date="2018" name="Nat. Genet.">
        <title>Extensive intraspecific gene order and gene structural variations between Mo17 and other maize genomes.</title>
        <authorList>
            <person name="Sun S."/>
            <person name="Zhou Y."/>
            <person name="Chen J."/>
            <person name="Shi J."/>
            <person name="Zhao H."/>
            <person name="Zhao H."/>
            <person name="Song W."/>
            <person name="Zhang M."/>
            <person name="Cui Y."/>
            <person name="Dong X."/>
            <person name="Liu H."/>
            <person name="Ma X."/>
            <person name="Jiao Y."/>
            <person name="Wang B."/>
            <person name="Wei X."/>
            <person name="Stein J.C."/>
            <person name="Glaubitz J.C."/>
            <person name="Lu F."/>
            <person name="Yu G."/>
            <person name="Liang C."/>
            <person name="Fengler K."/>
            <person name="Li B."/>
            <person name="Rafalski A."/>
            <person name="Schnable P.S."/>
            <person name="Ware D.H."/>
            <person name="Buckler E.S."/>
            <person name="Lai J."/>
        </authorList>
    </citation>
    <scope>NUCLEOTIDE SEQUENCE [LARGE SCALE GENOMIC DNA]</scope>
    <source>
        <strain evidence="2">cv. Missouri 17</strain>
        <tissue evidence="1">Seedling</tissue>
    </source>
</reference>
<comment type="caution">
    <text evidence="1">The sequence shown here is derived from an EMBL/GenBank/DDBJ whole genome shotgun (WGS) entry which is preliminary data.</text>
</comment>
<evidence type="ECO:0000313" key="2">
    <source>
        <dbReference type="Proteomes" id="UP000251960"/>
    </source>
</evidence>
<organism evidence="1 2">
    <name type="scientific">Zea mays</name>
    <name type="common">Maize</name>
    <dbReference type="NCBI Taxonomy" id="4577"/>
    <lineage>
        <taxon>Eukaryota</taxon>
        <taxon>Viridiplantae</taxon>
        <taxon>Streptophyta</taxon>
        <taxon>Embryophyta</taxon>
        <taxon>Tracheophyta</taxon>
        <taxon>Spermatophyta</taxon>
        <taxon>Magnoliopsida</taxon>
        <taxon>Liliopsida</taxon>
        <taxon>Poales</taxon>
        <taxon>Poaceae</taxon>
        <taxon>PACMAD clade</taxon>
        <taxon>Panicoideae</taxon>
        <taxon>Andropogonodae</taxon>
        <taxon>Andropogoneae</taxon>
        <taxon>Tripsacinae</taxon>
        <taxon>Zea</taxon>
    </lineage>
</organism>
<name>A0A3L6DZM3_MAIZE</name>
<sequence>MHSKYVFCWILQSRTQSQGNDDVFCEWWLRTSLIKLETGSQLADDFRGLDVVEASEWLFLRVLHPVSSLSLDEFGSKNTANA</sequence>
<dbReference type="Proteomes" id="UP000251960">
    <property type="component" value="Chromosome 7"/>
</dbReference>
<protein>
    <submittedName>
        <fullName evidence="1">Uncharacterized protein</fullName>
    </submittedName>
</protein>
<accession>A0A3L6DZM3</accession>